<reference evidence="3 4" key="1">
    <citation type="submission" date="2023-12" db="EMBL/GenBank/DDBJ databases">
        <title>Marinobacter qingdaonensis sp. nov., isolated from the intertidal sediment of Qingdao, PR China.</title>
        <authorList>
            <person name="Li Y."/>
        </authorList>
    </citation>
    <scope>NUCLEOTIDE SEQUENCE [LARGE SCALE GENOMIC DNA]</scope>
    <source>
        <strain evidence="3 4">ASW11-75</strain>
    </source>
</reference>
<accession>A0ABU5NUZ2</accession>
<evidence type="ECO:0000256" key="1">
    <source>
        <dbReference type="SAM" id="MobiDB-lite"/>
    </source>
</evidence>
<dbReference type="Gene3D" id="1.10.260.40">
    <property type="entry name" value="lambda repressor-like DNA-binding domains"/>
    <property type="match status" value="1"/>
</dbReference>
<evidence type="ECO:0000259" key="2">
    <source>
        <dbReference type="PROSITE" id="PS50943"/>
    </source>
</evidence>
<proteinExistence type="predicted"/>
<dbReference type="SUPFAM" id="SSF47413">
    <property type="entry name" value="lambda repressor-like DNA-binding domains"/>
    <property type="match status" value="1"/>
</dbReference>
<dbReference type="InterPro" id="IPR001387">
    <property type="entry name" value="Cro/C1-type_HTH"/>
</dbReference>
<evidence type="ECO:0000313" key="4">
    <source>
        <dbReference type="Proteomes" id="UP001305746"/>
    </source>
</evidence>
<dbReference type="Pfam" id="PF01381">
    <property type="entry name" value="HTH_3"/>
    <property type="match status" value="1"/>
</dbReference>
<dbReference type="RefSeq" id="WP_322854057.1">
    <property type="nucleotide sequence ID" value="NZ_JAYDCJ010000001.1"/>
</dbReference>
<gene>
    <name evidence="3" type="ORF">U5822_02575</name>
</gene>
<dbReference type="Proteomes" id="UP001305746">
    <property type="component" value="Unassembled WGS sequence"/>
</dbReference>
<sequence>MAKLKAVSPIERAGREHEFRIKMLRGELTAGQGLRFIRKKLLGLSRDQYSEYCRISKELLKRIEKDDDSVSLRDIKKALEPLGYSLALVSQAEIPECLIEEYQQDHPSNPPRKGDKLLAEQALTSK</sequence>
<evidence type="ECO:0000313" key="3">
    <source>
        <dbReference type="EMBL" id="MEA1079537.1"/>
    </source>
</evidence>
<feature type="domain" description="HTH cro/C1-type" evidence="2">
    <location>
        <begin position="34"/>
        <end position="89"/>
    </location>
</feature>
<protein>
    <submittedName>
        <fullName evidence="3">Helix-turn-helix transcriptional regulator</fullName>
    </submittedName>
</protein>
<comment type="caution">
    <text evidence="3">The sequence shown here is derived from an EMBL/GenBank/DDBJ whole genome shotgun (WGS) entry which is preliminary data.</text>
</comment>
<dbReference type="InterPro" id="IPR010982">
    <property type="entry name" value="Lambda_DNA-bd_dom_sf"/>
</dbReference>
<dbReference type="CDD" id="cd00093">
    <property type="entry name" value="HTH_XRE"/>
    <property type="match status" value="1"/>
</dbReference>
<name>A0ABU5NUZ2_9GAMM</name>
<dbReference type="PROSITE" id="PS50943">
    <property type="entry name" value="HTH_CROC1"/>
    <property type="match status" value="1"/>
</dbReference>
<keyword evidence="4" id="KW-1185">Reference proteome</keyword>
<dbReference type="EMBL" id="JAYDCJ010000001">
    <property type="protein sequence ID" value="MEA1079537.1"/>
    <property type="molecule type" value="Genomic_DNA"/>
</dbReference>
<organism evidence="3 4">
    <name type="scientific">Marinobacter qingdaonensis</name>
    <dbReference type="NCBI Taxonomy" id="3108486"/>
    <lineage>
        <taxon>Bacteria</taxon>
        <taxon>Pseudomonadati</taxon>
        <taxon>Pseudomonadota</taxon>
        <taxon>Gammaproteobacteria</taxon>
        <taxon>Pseudomonadales</taxon>
        <taxon>Marinobacteraceae</taxon>
        <taxon>Marinobacter</taxon>
    </lineage>
</organism>
<feature type="region of interest" description="Disordered" evidence="1">
    <location>
        <begin position="104"/>
        <end position="126"/>
    </location>
</feature>